<dbReference type="PANTHER" id="PTHR36649:SF28">
    <property type="entry name" value="UBIQUITIN-LIKE DOMAIN-CONTAINING PROTEIN"/>
    <property type="match status" value="1"/>
</dbReference>
<accession>A0A7M5V0D3</accession>
<sequence length="300" mass="34007">MGSAEKALALVTGMKVMSLEDAASAGHVAHHINSAPMINMIFPGSLLINDDANVGSTDTKKFQDVGKLLEEKNQNFGAKLLLVEETDQSGYKKALDDGKDEKECVILSSSLAHEWDYDFTNLKPAWLSENFKRGGVEYLRPYGWMRYGIDVKSKFDSGDATWLGESGTRHHSSPNEWIVTYHGTDCVAATKIADTDKSNHKRFQLRMGSNNVYGRGIYTTNSPKEAEEYARSRSSGKAEYIYIYQIRLNPKRIKDHTDSNKNDVRYTKKKWISHKGVYYFITPNEIKEDIRIYGLLEKKI</sequence>
<keyword evidence="2" id="KW-1185">Reference proteome</keyword>
<organism evidence="1 2">
    <name type="scientific">Clytia hemisphaerica</name>
    <dbReference type="NCBI Taxonomy" id="252671"/>
    <lineage>
        <taxon>Eukaryota</taxon>
        <taxon>Metazoa</taxon>
        <taxon>Cnidaria</taxon>
        <taxon>Hydrozoa</taxon>
        <taxon>Hydroidolina</taxon>
        <taxon>Leptothecata</taxon>
        <taxon>Obeliida</taxon>
        <taxon>Clytiidae</taxon>
        <taxon>Clytia</taxon>
    </lineage>
</organism>
<dbReference type="GeneID" id="136807311"/>
<evidence type="ECO:0000313" key="1">
    <source>
        <dbReference type="EnsemblMetazoa" id="CLYHEMP001280.1"/>
    </source>
</evidence>
<dbReference type="AlphaFoldDB" id="A0A7M5V0D3"/>
<protein>
    <submittedName>
        <fullName evidence="1">Uncharacterized protein</fullName>
    </submittedName>
</protein>
<dbReference type="OrthoDB" id="428577at2759"/>
<dbReference type="EnsemblMetazoa" id="CLYHEMT001280.1">
    <property type="protein sequence ID" value="CLYHEMP001280.1"/>
    <property type="gene ID" value="CLYHEMG001280"/>
</dbReference>
<name>A0A7M5V0D3_9CNID</name>
<proteinExistence type="predicted"/>
<dbReference type="Proteomes" id="UP000594262">
    <property type="component" value="Unplaced"/>
</dbReference>
<dbReference type="Gene3D" id="3.90.175.10">
    <property type="entry name" value="Diphtheria Toxin, domain 1"/>
    <property type="match status" value="1"/>
</dbReference>
<dbReference type="PANTHER" id="PTHR36649">
    <property type="entry name" value="UBIQUITIN-LIKE DOMAIN-CONTAINING PROTEIN"/>
    <property type="match status" value="1"/>
</dbReference>
<evidence type="ECO:0000313" key="2">
    <source>
        <dbReference type="Proteomes" id="UP000594262"/>
    </source>
</evidence>
<reference evidence="1" key="1">
    <citation type="submission" date="2021-01" db="UniProtKB">
        <authorList>
            <consortium name="EnsemblMetazoa"/>
        </authorList>
    </citation>
    <scope>IDENTIFICATION</scope>
</reference>
<dbReference type="RefSeq" id="XP_066920021.1">
    <property type="nucleotide sequence ID" value="XM_067063920.1"/>
</dbReference>
<dbReference type="SUPFAM" id="SSF56399">
    <property type="entry name" value="ADP-ribosylation"/>
    <property type="match status" value="1"/>
</dbReference>